<proteinExistence type="inferred from homology"/>
<dbReference type="SUPFAM" id="SSF53383">
    <property type="entry name" value="PLP-dependent transferases"/>
    <property type="match status" value="1"/>
</dbReference>
<accession>A0A5N7DJD0</accession>
<protein>
    <submittedName>
        <fullName evidence="3">Pyridoxal phosphate-dependent transferase</fullName>
    </submittedName>
</protein>
<name>A0A5N7DJD0_9EURO</name>
<dbReference type="GO" id="GO:0016740">
    <property type="term" value="F:transferase activity"/>
    <property type="evidence" value="ECO:0007669"/>
    <property type="project" value="UniProtKB-KW"/>
</dbReference>
<sequence>MRATQKAVSSTAKHCPAYSSTESSNLLCGMESKFPDDGHDSEFNQSPGSIVNAFLSGQHQWMDQPIIKRWALQPPDILQKVNTLFWQWKRQTIGPFSPLCDKMWMTTAEALCHAGLPWHSNNVNMPNEIDPTWPLHFKHFEQQVVGAKGARVGDMEALGYVCTWDEATQYAIRSLQQELRGRIMDRRPLLLGARMDPTLLNSTAQMLGLEYLHVLDDDWHGAKYRLCRDFGAQHPVIVASTLGNMKGHSDNFDAICEFLAEYPGVLHVDASRNFDFLTTLADGERKKKGVRRLALRRPCLKNNPIEGDTINAATIVAGGMNTTYPPYVVVLRPQTLGSLYRPLVEYVRGTDSTISGSRDSIPPLLAYLQELRFGSCGVTFDKPPGLLDIVVQTETKISNMEQQRWGLLWLEDGKYLFTLQPSVTHGDMVGLVRTLSGHCIESKMEFMPVKESDYPLPHRVSRQIRQIVRNWRVVSKFSGGYPLNHATYSVLGPVLRPFFSVWIPSAWWSRTAEEILEDRKRTLCLPNVESHEFTGSFTTGSTMGNRVGIYTALNHTPDAFIYYSEATHYSVNKIVHDNDILTNRWGKERRPRFAEIACDDLGHMRPDALAQRAISDKLYCDSREREYQVILIVNVGTTFTGAQDDILSLRQVLRSVGADAVYIHADGALDLALSPNSVRLGPPNIMAKNGTPVVQGITLSHHKAYGVMVSGEVVCYTPANGQLATVGSNTVDPRAVFETWLFQQMYTSADLMKVKGYCLKNATLLRKLLRSLGIQTKFNKGSLITLLPRPPHWVLQEFHLAPEGDWVHFITMPHITPDAVMHFVKRVAAVKAAFQSTFDDILPALEAATSQNLTLVRMESVDLGIISKALSVTQAWGEKYHEFRHLDVADFKRRYIYSGLTFAALDKSHKPSVIFLVGSHTDGIATPGPVLYSPEVSCTRSELEQLASIAFNHLLQRCDSIR</sequence>
<dbReference type="OrthoDB" id="2161780at2759"/>
<organism evidence="3 4">
    <name type="scientific">Aspergillus pseudonomiae</name>
    <dbReference type="NCBI Taxonomy" id="1506151"/>
    <lineage>
        <taxon>Eukaryota</taxon>
        <taxon>Fungi</taxon>
        <taxon>Dikarya</taxon>
        <taxon>Ascomycota</taxon>
        <taxon>Pezizomycotina</taxon>
        <taxon>Eurotiomycetes</taxon>
        <taxon>Eurotiomycetidae</taxon>
        <taxon>Eurotiales</taxon>
        <taxon>Aspergillaceae</taxon>
        <taxon>Aspergillus</taxon>
        <taxon>Aspergillus subgen. Circumdati</taxon>
    </lineage>
</organism>
<keyword evidence="3" id="KW-0808">Transferase</keyword>
<dbReference type="PANTHER" id="PTHR46101:SF2">
    <property type="entry name" value="SERINE DECARBOXYLASE"/>
    <property type="match status" value="1"/>
</dbReference>
<gene>
    <name evidence="3" type="ORF">BDV37DRAFT_280827</name>
</gene>
<dbReference type="InterPro" id="IPR051151">
    <property type="entry name" value="Group_II_Decarboxylase"/>
</dbReference>
<dbReference type="PANTHER" id="PTHR46101">
    <property type="match status" value="1"/>
</dbReference>
<evidence type="ECO:0000313" key="4">
    <source>
        <dbReference type="Proteomes" id="UP000325579"/>
    </source>
</evidence>
<evidence type="ECO:0000256" key="1">
    <source>
        <dbReference type="ARBA" id="ARBA00009533"/>
    </source>
</evidence>
<dbReference type="EMBL" id="ML736753">
    <property type="protein sequence ID" value="KAE8406551.1"/>
    <property type="molecule type" value="Genomic_DNA"/>
</dbReference>
<keyword evidence="4" id="KW-1185">Reference proteome</keyword>
<dbReference type="GO" id="GO:0016831">
    <property type="term" value="F:carboxy-lyase activity"/>
    <property type="evidence" value="ECO:0007669"/>
    <property type="project" value="UniProtKB-KW"/>
</dbReference>
<dbReference type="Proteomes" id="UP000325579">
    <property type="component" value="Unassembled WGS sequence"/>
</dbReference>
<dbReference type="InterPro" id="IPR015424">
    <property type="entry name" value="PyrdxlP-dep_Trfase"/>
</dbReference>
<evidence type="ECO:0000313" key="3">
    <source>
        <dbReference type="EMBL" id="KAE8406551.1"/>
    </source>
</evidence>
<keyword evidence="2" id="KW-0210">Decarboxylase</keyword>
<evidence type="ECO:0000256" key="2">
    <source>
        <dbReference type="ARBA" id="ARBA00022793"/>
    </source>
</evidence>
<dbReference type="RefSeq" id="XP_031943870.1">
    <property type="nucleotide sequence ID" value="XM_032086670.1"/>
</dbReference>
<dbReference type="AlphaFoldDB" id="A0A5N7DJD0"/>
<dbReference type="Gene3D" id="3.40.640.10">
    <property type="entry name" value="Type I PLP-dependent aspartate aminotransferase-like (Major domain)"/>
    <property type="match status" value="2"/>
</dbReference>
<dbReference type="InterPro" id="IPR015421">
    <property type="entry name" value="PyrdxlP-dep_Trfase_major"/>
</dbReference>
<dbReference type="GeneID" id="43671361"/>
<reference evidence="3 4" key="1">
    <citation type="submission" date="2019-04" db="EMBL/GenBank/DDBJ databases">
        <authorList>
            <consortium name="DOE Joint Genome Institute"/>
            <person name="Mondo S."/>
            <person name="Kjaerbolling I."/>
            <person name="Vesth T."/>
            <person name="Frisvad J.C."/>
            <person name="Nybo J.L."/>
            <person name="Theobald S."/>
            <person name="Kildgaard S."/>
            <person name="Isbrandt T."/>
            <person name="Kuo A."/>
            <person name="Sato A."/>
            <person name="Lyhne E.K."/>
            <person name="Kogle M.E."/>
            <person name="Wiebenga A."/>
            <person name="Kun R.S."/>
            <person name="Lubbers R.J."/>
            <person name="Makela M.R."/>
            <person name="Barry K."/>
            <person name="Chovatia M."/>
            <person name="Clum A."/>
            <person name="Daum C."/>
            <person name="Haridas S."/>
            <person name="He G."/>
            <person name="LaButti K."/>
            <person name="Lipzen A."/>
            <person name="Riley R."/>
            <person name="Salamov A."/>
            <person name="Simmons B.A."/>
            <person name="Magnuson J.K."/>
            <person name="Henrissat B."/>
            <person name="Mortensen U.H."/>
            <person name="Larsen T.O."/>
            <person name="Devries R.P."/>
            <person name="Grigoriev I.V."/>
            <person name="Machida M."/>
            <person name="Baker S.E."/>
            <person name="Andersen M.R."/>
            <person name="Cantor M.N."/>
            <person name="Hua S.X."/>
        </authorList>
    </citation>
    <scope>NUCLEOTIDE SEQUENCE [LARGE SCALE GENOMIC DNA]</scope>
    <source>
        <strain evidence="3 4">CBS 119388</strain>
    </source>
</reference>
<keyword evidence="2" id="KW-0456">Lyase</keyword>
<comment type="similarity">
    <text evidence="1">Belongs to the group II decarboxylase family.</text>
</comment>